<keyword evidence="2" id="KW-0843">Virulence</keyword>
<dbReference type="AlphaFoldDB" id="A0A9P3LJY8"/>
<dbReference type="InterPro" id="IPR018392">
    <property type="entry name" value="LysM"/>
</dbReference>
<reference evidence="5 6" key="1">
    <citation type="submission" date="2021-08" db="EMBL/GenBank/DDBJ databases">
        <title>Draft Genome Sequence of Phanerochaete sordida strain YK-624.</title>
        <authorList>
            <person name="Mori T."/>
            <person name="Dohra H."/>
            <person name="Suzuki T."/>
            <person name="Kawagishi H."/>
            <person name="Hirai H."/>
        </authorList>
    </citation>
    <scope>NUCLEOTIDE SEQUENCE [LARGE SCALE GENOMIC DNA]</scope>
    <source>
        <strain evidence="5 6">YK-624</strain>
    </source>
</reference>
<dbReference type="EMBL" id="BPQB01000080">
    <property type="protein sequence ID" value="GJE97991.1"/>
    <property type="molecule type" value="Genomic_DNA"/>
</dbReference>
<comment type="caution">
    <text evidence="5">The sequence shown here is derived from an EMBL/GenBank/DDBJ whole genome shotgun (WGS) entry which is preliminary data.</text>
</comment>
<dbReference type="InterPro" id="IPR052210">
    <property type="entry name" value="LysM1-like"/>
</dbReference>
<keyword evidence="3" id="KW-0732">Signal</keyword>
<evidence type="ECO:0000256" key="1">
    <source>
        <dbReference type="ARBA" id="ARBA00022669"/>
    </source>
</evidence>
<dbReference type="PANTHER" id="PTHR34997:SF1">
    <property type="entry name" value="PEPTIDOGLYCAN-BINDING LYSIN DOMAIN"/>
    <property type="match status" value="1"/>
</dbReference>
<protein>
    <submittedName>
        <fullName evidence="5">LysM peptidoglycan-binding domain-containing protein</fullName>
    </submittedName>
</protein>
<name>A0A9P3LJY8_9APHY</name>
<gene>
    <name evidence="5" type="ORF">PsYK624_142130</name>
</gene>
<feature type="signal peptide" evidence="3">
    <location>
        <begin position="1"/>
        <end position="21"/>
    </location>
</feature>
<keyword evidence="1" id="KW-0147">Chitin-binding</keyword>
<dbReference type="Gene3D" id="3.10.350.10">
    <property type="entry name" value="LysM domain"/>
    <property type="match status" value="2"/>
</dbReference>
<evidence type="ECO:0000256" key="3">
    <source>
        <dbReference type="SAM" id="SignalP"/>
    </source>
</evidence>
<dbReference type="PROSITE" id="PS51782">
    <property type="entry name" value="LYSM"/>
    <property type="match status" value="2"/>
</dbReference>
<dbReference type="OrthoDB" id="5985073at2759"/>
<evidence type="ECO:0000313" key="5">
    <source>
        <dbReference type="EMBL" id="GJE97991.1"/>
    </source>
</evidence>
<dbReference type="SUPFAM" id="SSF54106">
    <property type="entry name" value="LysM domain"/>
    <property type="match status" value="2"/>
</dbReference>
<sequence length="138" mass="14283">MFATVQLIALTLVVAVSAASAALPIDCARNYTVASGDTCNTIGAAEKVSLFQLLHVNPEIDANCSDLSIGEDLCLGRKGQDCTDVYVVQSGDFCAKIAQTAGIPLDTLLANNGNINSACSNLGVGEVVCIAKEVIKYT</sequence>
<dbReference type="PANTHER" id="PTHR34997">
    <property type="entry name" value="AM15"/>
    <property type="match status" value="1"/>
</dbReference>
<accession>A0A9P3LJY8</accession>
<proteinExistence type="predicted"/>
<dbReference type="Pfam" id="PF01476">
    <property type="entry name" value="LysM"/>
    <property type="match status" value="2"/>
</dbReference>
<feature type="domain" description="LysM" evidence="4">
    <location>
        <begin position="29"/>
        <end position="75"/>
    </location>
</feature>
<evidence type="ECO:0000259" key="4">
    <source>
        <dbReference type="PROSITE" id="PS51782"/>
    </source>
</evidence>
<organism evidence="5 6">
    <name type="scientific">Phanerochaete sordida</name>
    <dbReference type="NCBI Taxonomy" id="48140"/>
    <lineage>
        <taxon>Eukaryota</taxon>
        <taxon>Fungi</taxon>
        <taxon>Dikarya</taxon>
        <taxon>Basidiomycota</taxon>
        <taxon>Agaricomycotina</taxon>
        <taxon>Agaricomycetes</taxon>
        <taxon>Polyporales</taxon>
        <taxon>Phanerochaetaceae</taxon>
        <taxon>Phanerochaete</taxon>
    </lineage>
</organism>
<keyword evidence="6" id="KW-1185">Reference proteome</keyword>
<dbReference type="Proteomes" id="UP000703269">
    <property type="component" value="Unassembled WGS sequence"/>
</dbReference>
<dbReference type="GO" id="GO:0008061">
    <property type="term" value="F:chitin binding"/>
    <property type="evidence" value="ECO:0007669"/>
    <property type="project" value="UniProtKB-KW"/>
</dbReference>
<dbReference type="CDD" id="cd00118">
    <property type="entry name" value="LysM"/>
    <property type="match status" value="2"/>
</dbReference>
<dbReference type="SMART" id="SM00257">
    <property type="entry name" value="LysM"/>
    <property type="match status" value="2"/>
</dbReference>
<evidence type="ECO:0000313" key="6">
    <source>
        <dbReference type="Proteomes" id="UP000703269"/>
    </source>
</evidence>
<feature type="domain" description="LysM" evidence="4">
    <location>
        <begin position="84"/>
        <end position="130"/>
    </location>
</feature>
<feature type="chain" id="PRO_5040430032" evidence="3">
    <location>
        <begin position="22"/>
        <end position="138"/>
    </location>
</feature>
<evidence type="ECO:0000256" key="2">
    <source>
        <dbReference type="ARBA" id="ARBA00023026"/>
    </source>
</evidence>
<dbReference type="InterPro" id="IPR036779">
    <property type="entry name" value="LysM_dom_sf"/>
</dbReference>